<keyword evidence="1" id="KW-0812">Transmembrane</keyword>
<keyword evidence="1" id="KW-0472">Membrane</keyword>
<accession>A0A2J6R998</accession>
<organism evidence="2 3">
    <name type="scientific">Hyaloscypha variabilis (strain UAMH 11265 / GT02V1 / F)</name>
    <name type="common">Meliniomyces variabilis</name>
    <dbReference type="NCBI Taxonomy" id="1149755"/>
    <lineage>
        <taxon>Eukaryota</taxon>
        <taxon>Fungi</taxon>
        <taxon>Dikarya</taxon>
        <taxon>Ascomycota</taxon>
        <taxon>Pezizomycotina</taxon>
        <taxon>Leotiomycetes</taxon>
        <taxon>Helotiales</taxon>
        <taxon>Hyaloscyphaceae</taxon>
        <taxon>Hyaloscypha</taxon>
        <taxon>Hyaloscypha variabilis</taxon>
    </lineage>
</organism>
<reference evidence="2 3" key="1">
    <citation type="submission" date="2016-04" db="EMBL/GenBank/DDBJ databases">
        <title>A degradative enzymes factory behind the ericoid mycorrhizal symbiosis.</title>
        <authorList>
            <consortium name="DOE Joint Genome Institute"/>
            <person name="Martino E."/>
            <person name="Morin E."/>
            <person name="Grelet G."/>
            <person name="Kuo A."/>
            <person name="Kohler A."/>
            <person name="Daghino S."/>
            <person name="Barry K."/>
            <person name="Choi C."/>
            <person name="Cichocki N."/>
            <person name="Clum A."/>
            <person name="Copeland A."/>
            <person name="Hainaut M."/>
            <person name="Haridas S."/>
            <person name="Labutti K."/>
            <person name="Lindquist E."/>
            <person name="Lipzen A."/>
            <person name="Khouja H.-R."/>
            <person name="Murat C."/>
            <person name="Ohm R."/>
            <person name="Olson A."/>
            <person name="Spatafora J."/>
            <person name="Veneault-Fourrey C."/>
            <person name="Henrissat B."/>
            <person name="Grigoriev I."/>
            <person name="Martin F."/>
            <person name="Perotto S."/>
        </authorList>
    </citation>
    <scope>NUCLEOTIDE SEQUENCE [LARGE SCALE GENOMIC DNA]</scope>
    <source>
        <strain evidence="2 3">F</strain>
    </source>
</reference>
<gene>
    <name evidence="2" type="ORF">L207DRAFT_497141</name>
</gene>
<dbReference type="Proteomes" id="UP000235786">
    <property type="component" value="Unassembled WGS sequence"/>
</dbReference>
<dbReference type="AlphaFoldDB" id="A0A2J6R998"/>
<keyword evidence="1" id="KW-1133">Transmembrane helix</keyword>
<protein>
    <submittedName>
        <fullName evidence="2">Uncharacterized protein</fullName>
    </submittedName>
</protein>
<dbReference type="STRING" id="1149755.A0A2J6R998"/>
<evidence type="ECO:0000313" key="2">
    <source>
        <dbReference type="EMBL" id="PMD35087.1"/>
    </source>
</evidence>
<evidence type="ECO:0000256" key="1">
    <source>
        <dbReference type="SAM" id="Phobius"/>
    </source>
</evidence>
<keyword evidence="3" id="KW-1185">Reference proteome</keyword>
<feature type="transmembrane region" description="Helical" evidence="1">
    <location>
        <begin position="199"/>
        <end position="218"/>
    </location>
</feature>
<proteinExistence type="predicted"/>
<name>A0A2J6R998_HYAVF</name>
<dbReference type="OrthoDB" id="5428890at2759"/>
<sequence>MVNVGSPDLQRVFPGRTEVSWAPDLSLKEFLEEQFKQQLPVSQGQYLRSLNVFEIEKICGLDIKWTDSLGDHLHVDLDLNIVNIYHHVEVLKGLLSAKPPTTFYPDGFLEETIQTLALLIPQSNSNCRSWYKRQQKLNPNQLDSEACNLILDPMLGRKVSNYKYWNERLDFLYEAFQSSASQPKSLSQFWNDRRNKVQWYTFWIAVTVLVLTIVFGLIQSITGIIQVNLAYHPIGY</sequence>
<dbReference type="EMBL" id="KZ613953">
    <property type="protein sequence ID" value="PMD35087.1"/>
    <property type="molecule type" value="Genomic_DNA"/>
</dbReference>
<evidence type="ECO:0000313" key="3">
    <source>
        <dbReference type="Proteomes" id="UP000235786"/>
    </source>
</evidence>